<proteinExistence type="inferred from homology"/>
<protein>
    <recommendedName>
        <fullName evidence="5">glucan endo-1,3-beta-D-glucosidase</fullName>
        <ecNumber evidence="5">3.2.1.39</ecNumber>
    </recommendedName>
</protein>
<dbReference type="EC" id="3.2.1.39" evidence="5"/>
<keyword evidence="12" id="KW-0325">Glycoprotein</keyword>
<reference evidence="18 19" key="1">
    <citation type="journal article" date="2011" name="Science">
        <title>The Selaginella genome identifies genetic changes associated with the evolution of vascular plants.</title>
        <authorList>
            <person name="Banks J.A."/>
            <person name="Nishiyama T."/>
            <person name="Hasebe M."/>
            <person name="Bowman J.L."/>
            <person name="Gribskov M."/>
            <person name="dePamphilis C."/>
            <person name="Albert V.A."/>
            <person name="Aono N."/>
            <person name="Aoyama T."/>
            <person name="Ambrose B.A."/>
            <person name="Ashton N.W."/>
            <person name="Axtell M.J."/>
            <person name="Barker E."/>
            <person name="Barker M.S."/>
            <person name="Bennetzen J.L."/>
            <person name="Bonawitz N.D."/>
            <person name="Chapple C."/>
            <person name="Cheng C."/>
            <person name="Correa L.G."/>
            <person name="Dacre M."/>
            <person name="DeBarry J."/>
            <person name="Dreyer I."/>
            <person name="Elias M."/>
            <person name="Engstrom E.M."/>
            <person name="Estelle M."/>
            <person name="Feng L."/>
            <person name="Finet C."/>
            <person name="Floyd S.K."/>
            <person name="Frommer W.B."/>
            <person name="Fujita T."/>
            <person name="Gramzow L."/>
            <person name="Gutensohn M."/>
            <person name="Harholt J."/>
            <person name="Hattori M."/>
            <person name="Heyl A."/>
            <person name="Hirai T."/>
            <person name="Hiwatashi Y."/>
            <person name="Ishikawa M."/>
            <person name="Iwata M."/>
            <person name="Karol K.G."/>
            <person name="Koehler B."/>
            <person name="Kolukisaoglu U."/>
            <person name="Kubo M."/>
            <person name="Kurata T."/>
            <person name="Lalonde S."/>
            <person name="Li K."/>
            <person name="Li Y."/>
            <person name="Litt A."/>
            <person name="Lyons E."/>
            <person name="Manning G."/>
            <person name="Maruyama T."/>
            <person name="Michael T.P."/>
            <person name="Mikami K."/>
            <person name="Miyazaki S."/>
            <person name="Morinaga S."/>
            <person name="Murata T."/>
            <person name="Mueller-Roeber B."/>
            <person name="Nelson D.R."/>
            <person name="Obara M."/>
            <person name="Oguri Y."/>
            <person name="Olmstead R.G."/>
            <person name="Onodera N."/>
            <person name="Petersen B.L."/>
            <person name="Pils B."/>
            <person name="Prigge M."/>
            <person name="Rensing S.A."/>
            <person name="Riano-Pachon D.M."/>
            <person name="Roberts A.W."/>
            <person name="Sato Y."/>
            <person name="Scheller H.V."/>
            <person name="Schulz B."/>
            <person name="Schulz C."/>
            <person name="Shakirov E.V."/>
            <person name="Shibagaki N."/>
            <person name="Shinohara N."/>
            <person name="Shippen D.E."/>
            <person name="Soerensen I."/>
            <person name="Sotooka R."/>
            <person name="Sugimoto N."/>
            <person name="Sugita M."/>
            <person name="Sumikawa N."/>
            <person name="Tanurdzic M."/>
            <person name="Theissen G."/>
            <person name="Ulvskov P."/>
            <person name="Wakazuki S."/>
            <person name="Weng J.K."/>
            <person name="Willats W.W."/>
            <person name="Wipf D."/>
            <person name="Wolf P.G."/>
            <person name="Yang L."/>
            <person name="Zimmer A.D."/>
            <person name="Zhu Q."/>
            <person name="Mitros T."/>
            <person name="Hellsten U."/>
            <person name="Loque D."/>
            <person name="Otillar R."/>
            <person name="Salamov A."/>
            <person name="Schmutz J."/>
            <person name="Shapiro H."/>
            <person name="Lindquist E."/>
            <person name="Lucas S."/>
            <person name="Rokhsar D."/>
            <person name="Grigoriev I.V."/>
        </authorList>
    </citation>
    <scope>NUCLEOTIDE SEQUENCE [LARGE SCALE GENOMIC DNA]</scope>
</reference>
<dbReference type="SUPFAM" id="SSF51445">
    <property type="entry name" value="(Trans)glycosidases"/>
    <property type="match status" value="1"/>
</dbReference>
<keyword evidence="9" id="KW-0611">Plant defense</keyword>
<evidence type="ECO:0000256" key="9">
    <source>
        <dbReference type="ARBA" id="ARBA00022821"/>
    </source>
</evidence>
<comment type="catalytic activity">
    <reaction evidence="1">
        <text>Hydrolysis of (1-&gt;3)-beta-D-glucosidic linkages in (1-&gt;3)-beta-D-glucans.</text>
        <dbReference type="EC" id="3.2.1.39"/>
    </reaction>
</comment>
<evidence type="ECO:0000259" key="17">
    <source>
        <dbReference type="SMART" id="SM00768"/>
    </source>
</evidence>
<evidence type="ECO:0000256" key="5">
    <source>
        <dbReference type="ARBA" id="ARBA00012780"/>
    </source>
</evidence>
<sequence>MTGVDSVGVNWGTVTSHRLPDKMIVKLLQESRISKVKLFDADPSVIRAFAGTDLELMVAVPNDLLEDMAFSEKAARRFVRRNITKFLSHQDGVNIRYIAVGNEPFLKAYNGSYEDVTIPAIRNMQQAIEQAGIQHKVTLVVPLNADILTSSGNSGKPSQGAIRPDIRRLMRTILEFLDKHKAPFVINMYPFLSLQQDSHFPSDFAFFDGTAHVLSDGRNIYSNVFDASYDLLVSALAREGFPDMEIVVGEVGWPTDGDIYANIPNAQRFNQQLIRHVTSNRGTPLRPGIPIEIYIFGLVDEDRKSVLPGNFERHWGLYRYDGKPKYSLDVSGRGGNGLSSPINLMSVSGVTYLPSRWCVLNPEVDDLSKLPATISYACSYADCSTLAYGGSCNHIGRTGNASYAFNSFYQMNNQRTESCHFGGLGMITETDPSSGNCQFRVEITPWSAASTVWRGGAALLVVSLLVALS</sequence>
<dbReference type="InterPro" id="IPR012946">
    <property type="entry name" value="X8"/>
</dbReference>
<keyword evidence="7" id="KW-0732">Signal</keyword>
<evidence type="ECO:0000256" key="14">
    <source>
        <dbReference type="ARBA" id="ARBA00023295"/>
    </source>
</evidence>
<dbReference type="FunFam" id="3.20.20.80:FF:000008">
    <property type="entry name" value="Glucan endo-1,3-beta-glucosidase 5"/>
    <property type="match status" value="1"/>
</dbReference>
<dbReference type="EMBL" id="GL377575">
    <property type="protein sequence ID" value="EFJ30377.1"/>
    <property type="molecule type" value="Genomic_DNA"/>
</dbReference>
<feature type="domain" description="X8" evidence="17">
    <location>
        <begin position="356"/>
        <end position="439"/>
    </location>
</feature>
<dbReference type="GO" id="GO:0006952">
    <property type="term" value="P:defense response"/>
    <property type="evidence" value="ECO:0007669"/>
    <property type="project" value="UniProtKB-KW"/>
</dbReference>
<dbReference type="AlphaFoldDB" id="D8RAV2"/>
<comment type="similarity">
    <text evidence="4 15">Belongs to the glycosyl hydrolase 17 family.</text>
</comment>
<evidence type="ECO:0000256" key="12">
    <source>
        <dbReference type="ARBA" id="ARBA00023180"/>
    </source>
</evidence>
<evidence type="ECO:0000256" key="2">
    <source>
        <dbReference type="ARBA" id="ARBA00004236"/>
    </source>
</evidence>
<dbReference type="GO" id="GO:0005886">
    <property type="term" value="C:plasma membrane"/>
    <property type="evidence" value="ECO:0000318"/>
    <property type="project" value="GO_Central"/>
</dbReference>
<dbReference type="Gene3D" id="3.20.20.80">
    <property type="entry name" value="Glycosidases"/>
    <property type="match status" value="1"/>
</dbReference>
<dbReference type="PROSITE" id="PS00587">
    <property type="entry name" value="GLYCOSYL_HYDROL_F17"/>
    <property type="match status" value="1"/>
</dbReference>
<keyword evidence="11" id="KW-1015">Disulfide bond</keyword>
<dbReference type="PANTHER" id="PTHR32227">
    <property type="entry name" value="GLUCAN ENDO-1,3-BETA-GLUCOSIDASE BG1-RELATED-RELATED"/>
    <property type="match status" value="1"/>
</dbReference>
<dbReference type="Pfam" id="PF07983">
    <property type="entry name" value="X8"/>
    <property type="match status" value="1"/>
</dbReference>
<keyword evidence="8 16" id="KW-0378">Hydrolase</keyword>
<dbReference type="InterPro" id="IPR017853">
    <property type="entry name" value="GH"/>
</dbReference>
<dbReference type="InterPro" id="IPR044965">
    <property type="entry name" value="Glyco_hydro_17_plant"/>
</dbReference>
<dbReference type="OrthoDB" id="408788at2759"/>
<dbReference type="OMA" id="IYHIASN"/>
<dbReference type="SMART" id="SM00768">
    <property type="entry name" value="X8"/>
    <property type="match status" value="1"/>
</dbReference>
<evidence type="ECO:0000256" key="11">
    <source>
        <dbReference type="ARBA" id="ARBA00023157"/>
    </source>
</evidence>
<comment type="subcellular location">
    <subcellularLocation>
        <location evidence="2">Cell membrane</location>
    </subcellularLocation>
    <subcellularLocation>
        <location evidence="3">Membrane</location>
        <topology evidence="3">Lipid-anchor</topology>
    </subcellularLocation>
</comment>
<evidence type="ECO:0000256" key="16">
    <source>
        <dbReference type="RuleBase" id="RU004336"/>
    </source>
</evidence>
<evidence type="ECO:0000256" key="13">
    <source>
        <dbReference type="ARBA" id="ARBA00023288"/>
    </source>
</evidence>
<evidence type="ECO:0000256" key="4">
    <source>
        <dbReference type="ARBA" id="ARBA00008773"/>
    </source>
</evidence>
<name>D8RAV2_SELML</name>
<evidence type="ECO:0000256" key="6">
    <source>
        <dbReference type="ARBA" id="ARBA00022475"/>
    </source>
</evidence>
<dbReference type="Gramene" id="EFJ30377">
    <property type="protein sequence ID" value="EFJ30377"/>
    <property type="gene ID" value="SELMODRAFT_231117"/>
</dbReference>
<keyword evidence="13" id="KW-0449">Lipoprotein</keyword>
<dbReference type="Pfam" id="PF00332">
    <property type="entry name" value="Glyco_hydro_17"/>
    <property type="match status" value="1"/>
</dbReference>
<keyword evidence="14 16" id="KW-0326">Glycosidase</keyword>
<gene>
    <name evidence="18" type="ORF">SELMODRAFT_231117</name>
</gene>
<evidence type="ECO:0000256" key="7">
    <source>
        <dbReference type="ARBA" id="ARBA00022729"/>
    </source>
</evidence>
<organism evidence="19">
    <name type="scientific">Selaginella moellendorffii</name>
    <name type="common">Spikemoss</name>
    <dbReference type="NCBI Taxonomy" id="88036"/>
    <lineage>
        <taxon>Eukaryota</taxon>
        <taxon>Viridiplantae</taxon>
        <taxon>Streptophyta</taxon>
        <taxon>Embryophyta</taxon>
        <taxon>Tracheophyta</taxon>
        <taxon>Lycopodiopsida</taxon>
        <taxon>Selaginellales</taxon>
        <taxon>Selaginellaceae</taxon>
        <taxon>Selaginella</taxon>
    </lineage>
</organism>
<keyword evidence="6" id="KW-1003">Cell membrane</keyword>
<dbReference type="eggNOG" id="ENOG502QV8H">
    <property type="taxonomic scope" value="Eukaryota"/>
</dbReference>
<evidence type="ECO:0000256" key="1">
    <source>
        <dbReference type="ARBA" id="ARBA00000382"/>
    </source>
</evidence>
<evidence type="ECO:0000313" key="18">
    <source>
        <dbReference type="EMBL" id="EFJ30377.1"/>
    </source>
</evidence>
<dbReference type="FunFam" id="1.20.58.1040:FF:000002">
    <property type="entry name" value="Glucan endo-1,3-beta-glucosidase 8"/>
    <property type="match status" value="1"/>
</dbReference>
<dbReference type="STRING" id="88036.D8RAV2"/>
<dbReference type="InParanoid" id="D8RAV2"/>
<dbReference type="GO" id="GO:0042973">
    <property type="term" value="F:glucan endo-1,3-beta-D-glucosidase activity"/>
    <property type="evidence" value="ECO:0007669"/>
    <property type="project" value="UniProtKB-EC"/>
</dbReference>
<dbReference type="GO" id="GO:0005975">
    <property type="term" value="P:carbohydrate metabolic process"/>
    <property type="evidence" value="ECO:0007669"/>
    <property type="project" value="InterPro"/>
</dbReference>
<evidence type="ECO:0000256" key="8">
    <source>
        <dbReference type="ARBA" id="ARBA00022801"/>
    </source>
</evidence>
<dbReference type="Gene3D" id="1.20.58.1040">
    <property type="match status" value="1"/>
</dbReference>
<keyword evidence="19" id="KW-1185">Reference proteome</keyword>
<dbReference type="InterPro" id="IPR000490">
    <property type="entry name" value="Glyco_hydro_17"/>
</dbReference>
<keyword evidence="10" id="KW-0472">Membrane</keyword>
<dbReference type="HOGENOM" id="CLU_024953_2_0_1"/>
<accession>D8RAV2</accession>
<dbReference type="Proteomes" id="UP000001514">
    <property type="component" value="Unassembled WGS sequence"/>
</dbReference>
<evidence type="ECO:0000256" key="10">
    <source>
        <dbReference type="ARBA" id="ARBA00023136"/>
    </source>
</evidence>
<evidence type="ECO:0000256" key="3">
    <source>
        <dbReference type="ARBA" id="ARBA00004635"/>
    </source>
</evidence>
<evidence type="ECO:0000256" key="15">
    <source>
        <dbReference type="RuleBase" id="RU004335"/>
    </source>
</evidence>
<dbReference type="KEGG" id="smo:SELMODRAFT_231117"/>
<evidence type="ECO:0000313" key="19">
    <source>
        <dbReference type="Proteomes" id="UP000001514"/>
    </source>
</evidence>